<evidence type="ECO:0000313" key="3">
    <source>
        <dbReference type="Proteomes" id="UP000192360"/>
    </source>
</evidence>
<dbReference type="AlphaFoldDB" id="A0A1W1YSF7"/>
<dbReference type="Pfam" id="PF06902">
    <property type="entry name" value="Fer4_19"/>
    <property type="match status" value="1"/>
</dbReference>
<reference evidence="2 3" key="1">
    <citation type="submission" date="2017-04" db="EMBL/GenBank/DDBJ databases">
        <authorList>
            <person name="Afonso C.L."/>
            <person name="Miller P.J."/>
            <person name="Scott M.A."/>
            <person name="Spackman E."/>
            <person name="Goraichik I."/>
            <person name="Dimitrov K.M."/>
            <person name="Suarez D.L."/>
            <person name="Swayne D.E."/>
        </authorList>
    </citation>
    <scope>NUCLEOTIDE SEQUENCE [LARGE SCALE GENOMIC DNA]</scope>
    <source>
        <strain evidence="2 3">DSM 21164</strain>
    </source>
</reference>
<keyword evidence="3" id="KW-1185">Reference proteome</keyword>
<feature type="domain" description="Divergent 4Fe-4S mono-cluster" evidence="1">
    <location>
        <begin position="6"/>
        <end position="69"/>
    </location>
</feature>
<dbReference type="InterPro" id="IPR010693">
    <property type="entry name" value="Divergent_4Fe-4S_mono-cluster"/>
</dbReference>
<evidence type="ECO:0000259" key="1">
    <source>
        <dbReference type="Pfam" id="PF06902"/>
    </source>
</evidence>
<dbReference type="Proteomes" id="UP000192360">
    <property type="component" value="Unassembled WGS sequence"/>
</dbReference>
<evidence type="ECO:0000313" key="2">
    <source>
        <dbReference type="EMBL" id="SMC39053.1"/>
    </source>
</evidence>
<accession>A0A1W1YSF7</accession>
<dbReference type="SUPFAM" id="SSF54862">
    <property type="entry name" value="4Fe-4S ferredoxins"/>
    <property type="match status" value="1"/>
</dbReference>
<organism evidence="2 3">
    <name type="scientific">Cellulophaga tyrosinoxydans</name>
    <dbReference type="NCBI Taxonomy" id="504486"/>
    <lineage>
        <taxon>Bacteria</taxon>
        <taxon>Pseudomonadati</taxon>
        <taxon>Bacteroidota</taxon>
        <taxon>Flavobacteriia</taxon>
        <taxon>Flavobacteriales</taxon>
        <taxon>Flavobacteriaceae</taxon>
        <taxon>Cellulophaga</taxon>
    </lineage>
</organism>
<dbReference type="EMBL" id="FWXO01000001">
    <property type="protein sequence ID" value="SMC39053.1"/>
    <property type="molecule type" value="Genomic_DNA"/>
</dbReference>
<name>A0A1W1YSF7_9FLAO</name>
<dbReference type="STRING" id="504486.SAMN05660703_0830"/>
<dbReference type="OrthoDB" id="9795032at2"/>
<protein>
    <submittedName>
        <fullName evidence="2">Uncharacterized Fe-S cluster protein YjdI</fullName>
    </submittedName>
</protein>
<gene>
    <name evidence="2" type="ORF">SAMN05660703_0830</name>
</gene>
<dbReference type="RefSeq" id="WP_084060126.1">
    <property type="nucleotide sequence ID" value="NZ_FWXO01000001.1"/>
</dbReference>
<sequence length="69" mass="7792">MENKEYSNGEITVLWQPGICIHSGVCVKMLPQVYHPKERPWIKINNAETSEIIKQVAKCPSKALSIIAK</sequence>
<proteinExistence type="predicted"/>